<name>A0ABN3LKA8_9MICO</name>
<accession>A0ABN3LKA8</accession>
<dbReference type="Proteomes" id="UP001500730">
    <property type="component" value="Unassembled WGS sequence"/>
</dbReference>
<dbReference type="EMBL" id="BAAARE010000010">
    <property type="protein sequence ID" value="GAA2485618.1"/>
    <property type="molecule type" value="Genomic_DNA"/>
</dbReference>
<comment type="caution">
    <text evidence="1">The sequence shown here is derived from an EMBL/GenBank/DDBJ whole genome shotgun (WGS) entry which is preliminary data.</text>
</comment>
<evidence type="ECO:0000313" key="1">
    <source>
        <dbReference type="EMBL" id="GAA2485618.1"/>
    </source>
</evidence>
<sequence>MSLPLPGEPRREVVAGGAVSLLVPDAWETVHHPHDGVELVVVEPEQEGLFRANLVLTVTEVAMSLRDWQVGTESYLAAHLADYVPLDAERLVVGGQPGLRRLATYATDDNRSVTVEQRAALVDGTGVTLTATTSTLAWAAQGQLLGHVFSSLVVDPTATGRRSA</sequence>
<organism evidence="1 2">
    <name type="scientific">Terrabacter carboxydivorans</name>
    <dbReference type="NCBI Taxonomy" id="619730"/>
    <lineage>
        <taxon>Bacteria</taxon>
        <taxon>Bacillati</taxon>
        <taxon>Actinomycetota</taxon>
        <taxon>Actinomycetes</taxon>
        <taxon>Micrococcales</taxon>
        <taxon>Intrasporangiaceae</taxon>
        <taxon>Terrabacter</taxon>
    </lineage>
</organism>
<keyword evidence="2" id="KW-1185">Reference proteome</keyword>
<protein>
    <recommendedName>
        <fullName evidence="3">DUF1795 domain-containing protein</fullName>
    </recommendedName>
</protein>
<evidence type="ECO:0000313" key="2">
    <source>
        <dbReference type="Proteomes" id="UP001500730"/>
    </source>
</evidence>
<dbReference type="RefSeq" id="WP_344255191.1">
    <property type="nucleotide sequence ID" value="NZ_BAAARE010000010.1"/>
</dbReference>
<dbReference type="Gene3D" id="3.40.1000.10">
    <property type="entry name" value="Mog1/PsbP, alpha/beta/alpha sandwich"/>
    <property type="match status" value="1"/>
</dbReference>
<evidence type="ECO:0008006" key="3">
    <source>
        <dbReference type="Google" id="ProtNLM"/>
    </source>
</evidence>
<reference evidence="1 2" key="1">
    <citation type="journal article" date="2019" name="Int. J. Syst. Evol. Microbiol.">
        <title>The Global Catalogue of Microorganisms (GCM) 10K type strain sequencing project: providing services to taxonomists for standard genome sequencing and annotation.</title>
        <authorList>
            <consortium name="The Broad Institute Genomics Platform"/>
            <consortium name="The Broad Institute Genome Sequencing Center for Infectious Disease"/>
            <person name="Wu L."/>
            <person name="Ma J."/>
        </authorList>
    </citation>
    <scope>NUCLEOTIDE SEQUENCE [LARGE SCALE GENOMIC DNA]</scope>
    <source>
        <strain evidence="1 2">JCM 16259</strain>
    </source>
</reference>
<gene>
    <name evidence="1" type="ORF">GCM10009858_24440</name>
</gene>
<proteinExistence type="predicted"/>